<proteinExistence type="predicted"/>
<name>A0A9N8Z0J2_9GLOM</name>
<organism evidence="1 2">
    <name type="scientific">Racocetra fulgida</name>
    <dbReference type="NCBI Taxonomy" id="60492"/>
    <lineage>
        <taxon>Eukaryota</taxon>
        <taxon>Fungi</taxon>
        <taxon>Fungi incertae sedis</taxon>
        <taxon>Mucoromycota</taxon>
        <taxon>Glomeromycotina</taxon>
        <taxon>Glomeromycetes</taxon>
        <taxon>Diversisporales</taxon>
        <taxon>Gigasporaceae</taxon>
        <taxon>Racocetra</taxon>
    </lineage>
</organism>
<dbReference type="OrthoDB" id="2471195at2759"/>
<dbReference type="EMBL" id="CAJVPZ010000526">
    <property type="protein sequence ID" value="CAG8468108.1"/>
    <property type="molecule type" value="Genomic_DNA"/>
</dbReference>
<protein>
    <submittedName>
        <fullName evidence="1">9229_t:CDS:1</fullName>
    </submittedName>
</protein>
<sequence length="104" mass="12175">MKNIDYSNSYFDLYSSNSDSKSADETENFSILNFDNDTYQDVKSKILQQNSCNENKDYNLNNELEENILSKFDEGVDEILSDQPTEDDKYILYIIVDNDNDEKK</sequence>
<comment type="caution">
    <text evidence="1">The sequence shown here is derived from an EMBL/GenBank/DDBJ whole genome shotgun (WGS) entry which is preliminary data.</text>
</comment>
<dbReference type="AlphaFoldDB" id="A0A9N8Z0J2"/>
<evidence type="ECO:0000313" key="1">
    <source>
        <dbReference type="EMBL" id="CAG8468108.1"/>
    </source>
</evidence>
<reference evidence="1" key="1">
    <citation type="submission" date="2021-06" db="EMBL/GenBank/DDBJ databases">
        <authorList>
            <person name="Kallberg Y."/>
            <person name="Tangrot J."/>
            <person name="Rosling A."/>
        </authorList>
    </citation>
    <scope>NUCLEOTIDE SEQUENCE</scope>
    <source>
        <strain evidence="1">IN212</strain>
    </source>
</reference>
<gene>
    <name evidence="1" type="ORF">RFULGI_LOCUS991</name>
</gene>
<dbReference type="Proteomes" id="UP000789396">
    <property type="component" value="Unassembled WGS sequence"/>
</dbReference>
<evidence type="ECO:0000313" key="2">
    <source>
        <dbReference type="Proteomes" id="UP000789396"/>
    </source>
</evidence>
<accession>A0A9N8Z0J2</accession>
<keyword evidence="2" id="KW-1185">Reference proteome</keyword>